<dbReference type="Proteomes" id="UP000479710">
    <property type="component" value="Unassembled WGS sequence"/>
</dbReference>
<evidence type="ECO:0000313" key="2">
    <source>
        <dbReference type="Proteomes" id="UP000479710"/>
    </source>
</evidence>
<comment type="caution">
    <text evidence="1">The sequence shown here is derived from an EMBL/GenBank/DDBJ whole genome shotgun (WGS) entry which is preliminary data.</text>
</comment>
<dbReference type="AlphaFoldDB" id="A0A6G1CLG1"/>
<evidence type="ECO:0000313" key="1">
    <source>
        <dbReference type="EMBL" id="KAF0901288.1"/>
    </source>
</evidence>
<name>A0A6G1CLG1_9ORYZ</name>
<keyword evidence="2" id="KW-1185">Reference proteome</keyword>
<sequence>MVLITLEAATVRAAAYGSPSAPDQRQPRLSCHHPHLLLSLHCHLGIADIGPRRAVRPGSGPEGGHRRPSLPACFFVVASSSRRWLAPRRLLARQLRPRVQLGRGSGPLSLASTPLVLLLPSESISSLNSKFRFFGFSVNFGSSQPQEKQVPKTDDQAH</sequence>
<gene>
    <name evidence="1" type="ORF">E2562_039025</name>
</gene>
<proteinExistence type="predicted"/>
<reference evidence="1 2" key="1">
    <citation type="submission" date="2019-11" db="EMBL/GenBank/DDBJ databases">
        <title>Whole genome sequence of Oryza granulata.</title>
        <authorList>
            <person name="Li W."/>
        </authorList>
    </citation>
    <scope>NUCLEOTIDE SEQUENCE [LARGE SCALE GENOMIC DNA]</scope>
    <source>
        <strain evidence="2">cv. Menghai</strain>
        <tissue evidence="1">Leaf</tissue>
    </source>
</reference>
<dbReference type="EMBL" id="SPHZ02000009">
    <property type="protein sequence ID" value="KAF0901288.1"/>
    <property type="molecule type" value="Genomic_DNA"/>
</dbReference>
<accession>A0A6G1CLG1</accession>
<protein>
    <submittedName>
        <fullName evidence="1">Uncharacterized protein</fullName>
    </submittedName>
</protein>
<organism evidence="1 2">
    <name type="scientific">Oryza meyeriana var. granulata</name>
    <dbReference type="NCBI Taxonomy" id="110450"/>
    <lineage>
        <taxon>Eukaryota</taxon>
        <taxon>Viridiplantae</taxon>
        <taxon>Streptophyta</taxon>
        <taxon>Embryophyta</taxon>
        <taxon>Tracheophyta</taxon>
        <taxon>Spermatophyta</taxon>
        <taxon>Magnoliopsida</taxon>
        <taxon>Liliopsida</taxon>
        <taxon>Poales</taxon>
        <taxon>Poaceae</taxon>
        <taxon>BOP clade</taxon>
        <taxon>Oryzoideae</taxon>
        <taxon>Oryzeae</taxon>
        <taxon>Oryzinae</taxon>
        <taxon>Oryza</taxon>
        <taxon>Oryza meyeriana</taxon>
    </lineage>
</organism>